<evidence type="ECO:0000313" key="2">
    <source>
        <dbReference type="EMBL" id="QTH72941.1"/>
    </source>
</evidence>
<dbReference type="KEGG" id="pxi:J5O05_17030"/>
<sequence>MSLCTSASDGLEVPITIEKDIYEYTQTLLGSDSPLTIEHFQHEVCQRDVVDFILVQRAIALGGLNLQFEFELGNYDARNLRLLKDGLLLISFDTIWYSDAAKYEDEVYISDPIIRKGEYFAGIFTSPSRIAEVSKKITSDLSGVSIVSSQAWYVDWKTINALKPKTLVDESDWIVMAKMVSRGWVDVMLVPFTNHPPYEYQGTGYKIEAIPKLKIALLDSRHFVVSKKHPLGANAFQALQTGLSILRKTGFIERAYQECGFLNQSVTNWKTLMPPQ</sequence>
<protein>
    <submittedName>
        <fullName evidence="1">Uncharacterized protein</fullName>
    </submittedName>
</protein>
<proteinExistence type="predicted"/>
<reference evidence="1" key="1">
    <citation type="submission" date="2021-03" db="EMBL/GenBank/DDBJ databases">
        <title>Complete Genome of Pseudoalteromonas xiamenensis STKMTI.2, a new potential marine bacterium producing anti-Vibrio compounds.</title>
        <authorList>
            <person name="Handayani D.P."/>
            <person name="Isnansetyo A."/>
            <person name="Istiqomah I."/>
            <person name="Jumina J."/>
        </authorList>
    </citation>
    <scope>NUCLEOTIDE SEQUENCE</scope>
    <source>
        <strain evidence="1">STKMTI.2</strain>
        <plasmid evidence="1">unnamed2</plasmid>
    </source>
</reference>
<accession>A0A975HJM8</accession>
<geneLocation type="plasmid" evidence="1 3">
    <name>unnamed2</name>
</geneLocation>
<keyword evidence="1" id="KW-0614">Plasmid</keyword>
<name>A0A975HJM8_9GAMM</name>
<keyword evidence="3" id="KW-1185">Reference proteome</keyword>
<gene>
    <name evidence="1" type="ORF">J5O05_00125</name>
    <name evidence="2" type="ORF">J5O05_17030</name>
</gene>
<evidence type="ECO:0000313" key="3">
    <source>
        <dbReference type="Proteomes" id="UP000664904"/>
    </source>
</evidence>
<evidence type="ECO:0000313" key="1">
    <source>
        <dbReference type="EMBL" id="QTH70122.1"/>
    </source>
</evidence>
<dbReference type="EMBL" id="CP072132">
    <property type="protein sequence ID" value="QTH70122.1"/>
    <property type="molecule type" value="Genomic_DNA"/>
</dbReference>
<dbReference type="EMBL" id="CP072133">
    <property type="protein sequence ID" value="QTH72941.1"/>
    <property type="molecule type" value="Genomic_DNA"/>
</dbReference>
<dbReference type="AlphaFoldDB" id="A0A975HJM8"/>
<dbReference type="SUPFAM" id="SSF53850">
    <property type="entry name" value="Periplasmic binding protein-like II"/>
    <property type="match status" value="1"/>
</dbReference>
<organism evidence="1 3">
    <name type="scientific">Pseudoalteromonas xiamenensis</name>
    <dbReference type="NCBI Taxonomy" id="882626"/>
    <lineage>
        <taxon>Bacteria</taxon>
        <taxon>Pseudomonadati</taxon>
        <taxon>Pseudomonadota</taxon>
        <taxon>Gammaproteobacteria</taxon>
        <taxon>Alteromonadales</taxon>
        <taxon>Pseudoalteromonadaceae</taxon>
        <taxon>Pseudoalteromonas</taxon>
    </lineage>
</organism>
<dbReference type="Proteomes" id="UP000664904">
    <property type="component" value="Plasmid unnamed2"/>
</dbReference>
<dbReference type="KEGG" id="pxi:J5O05_00125"/>
<dbReference type="Proteomes" id="UP000664904">
    <property type="component" value="Chromosome"/>
</dbReference>